<gene>
    <name evidence="2" type="ORF">Lpp14_02144</name>
</gene>
<dbReference type="EMBL" id="ANJZ01000057">
    <property type="protein sequence ID" value="EPC67872.1"/>
    <property type="molecule type" value="Genomic_DNA"/>
</dbReference>
<dbReference type="AlphaFoldDB" id="A0A829H134"/>
<evidence type="ECO:0000313" key="3">
    <source>
        <dbReference type="Proteomes" id="UP000014264"/>
    </source>
</evidence>
<dbReference type="Pfam" id="PF11867">
    <property type="entry name" value="T1RH-like_C"/>
    <property type="match status" value="1"/>
</dbReference>
<sequence>MKLLERLLKGKIKAMIKVNLAQSQKVGDMPEASLEAYNQHGATSELVIYTLLELAKTMQGAETDGQDLGLSVEEKAFYNALADEKRAAEESGAEKLQGIAKALVKKCVILRNGLTWFSVSPHWQACGLL</sequence>
<protein>
    <submittedName>
        <fullName evidence="2">Type I site-specific deoxyribonuclease</fullName>
    </submittedName>
</protein>
<proteinExistence type="predicted"/>
<organism evidence="2 3">
    <name type="scientific">Lacticaseibacillus paracasei subsp. paracasei Lpp14</name>
    <dbReference type="NCBI Taxonomy" id="1256204"/>
    <lineage>
        <taxon>Bacteria</taxon>
        <taxon>Bacillati</taxon>
        <taxon>Bacillota</taxon>
        <taxon>Bacilli</taxon>
        <taxon>Lactobacillales</taxon>
        <taxon>Lactobacillaceae</taxon>
        <taxon>Lacticaseibacillus</taxon>
    </lineage>
</organism>
<accession>A0A829H134</accession>
<feature type="domain" description="Type I restriction enzyme HindI endonuclease subunit-like C-terminal" evidence="1">
    <location>
        <begin position="1"/>
        <end position="106"/>
    </location>
</feature>
<dbReference type="InterPro" id="IPR021810">
    <property type="entry name" value="T1RH-like_C"/>
</dbReference>
<reference evidence="2 3" key="1">
    <citation type="journal article" date="2013" name="PLoS ONE">
        <title>Lactobacillus paracasei comparative genomics: towards species pan-genome definition and exploitation of diversity.</title>
        <authorList>
            <person name="Smokvina T."/>
            <person name="Wels M."/>
            <person name="Polka J."/>
            <person name="Chervaux C."/>
            <person name="Brisse S."/>
            <person name="Boekhorst J."/>
            <person name="van Hylckama Vlieg J.E."/>
            <person name="Siezen R.J."/>
        </authorList>
    </citation>
    <scope>NUCLEOTIDE SEQUENCE [LARGE SCALE GENOMIC DNA]</scope>
    <source>
        <strain evidence="2 3">Lpp14</strain>
    </source>
</reference>
<dbReference type="Proteomes" id="UP000014264">
    <property type="component" value="Unassembled WGS sequence"/>
</dbReference>
<evidence type="ECO:0000259" key="1">
    <source>
        <dbReference type="Pfam" id="PF11867"/>
    </source>
</evidence>
<evidence type="ECO:0000313" key="2">
    <source>
        <dbReference type="EMBL" id="EPC67872.1"/>
    </source>
</evidence>
<comment type="caution">
    <text evidence="2">The sequence shown here is derived from an EMBL/GenBank/DDBJ whole genome shotgun (WGS) entry which is preliminary data.</text>
</comment>
<name>A0A829H134_LACPA</name>